<feature type="compositionally biased region" description="Basic and acidic residues" evidence="2">
    <location>
        <begin position="1068"/>
        <end position="1091"/>
    </location>
</feature>
<reference evidence="3" key="1">
    <citation type="submission" date="2020-05" db="UniProtKB">
        <authorList>
            <consortium name="EnsemblMetazoa"/>
        </authorList>
    </citation>
    <scope>IDENTIFICATION</scope>
    <source>
        <strain evidence="3">USDA</strain>
    </source>
</reference>
<feature type="compositionally biased region" description="Pro residues" evidence="2">
    <location>
        <begin position="1386"/>
        <end position="1408"/>
    </location>
</feature>
<feature type="compositionally biased region" description="Polar residues" evidence="2">
    <location>
        <begin position="1426"/>
        <end position="1436"/>
    </location>
</feature>
<dbReference type="EnsemblMetazoa" id="SCAU014505-RA">
    <property type="protein sequence ID" value="SCAU014505-PA"/>
    <property type="gene ID" value="SCAU014505"/>
</dbReference>
<evidence type="ECO:0000313" key="4">
    <source>
        <dbReference type="Proteomes" id="UP000095300"/>
    </source>
</evidence>
<feature type="compositionally biased region" description="Basic and acidic residues" evidence="2">
    <location>
        <begin position="88"/>
        <end position="101"/>
    </location>
</feature>
<accession>A0A1I8Q783</accession>
<feature type="compositionally biased region" description="Basic and acidic residues" evidence="2">
    <location>
        <begin position="142"/>
        <end position="158"/>
    </location>
</feature>
<feature type="compositionally biased region" description="Low complexity" evidence="2">
    <location>
        <begin position="30"/>
        <end position="39"/>
    </location>
</feature>
<feature type="compositionally biased region" description="Basic and acidic residues" evidence="2">
    <location>
        <begin position="1111"/>
        <end position="1127"/>
    </location>
</feature>
<evidence type="ECO:0000256" key="1">
    <source>
        <dbReference type="ARBA" id="ARBA00010560"/>
    </source>
</evidence>
<feature type="compositionally biased region" description="Polar residues" evidence="2">
    <location>
        <begin position="1444"/>
        <end position="1480"/>
    </location>
</feature>
<feature type="compositionally biased region" description="Polar residues" evidence="2">
    <location>
        <begin position="212"/>
        <end position="229"/>
    </location>
</feature>
<name>A0A1I8Q783_STOCA</name>
<feature type="compositionally biased region" description="Polar residues" evidence="2">
    <location>
        <begin position="102"/>
        <end position="122"/>
    </location>
</feature>
<evidence type="ECO:0000256" key="2">
    <source>
        <dbReference type="SAM" id="MobiDB-lite"/>
    </source>
</evidence>
<protein>
    <recommendedName>
        <fullName evidence="5">Round spermatid basic protein 1-like protein</fullName>
    </recommendedName>
</protein>
<feature type="region of interest" description="Disordered" evidence="2">
    <location>
        <begin position="1426"/>
        <end position="1510"/>
    </location>
</feature>
<feature type="compositionally biased region" description="Polar residues" evidence="2">
    <location>
        <begin position="453"/>
        <end position="462"/>
    </location>
</feature>
<evidence type="ECO:0008006" key="5">
    <source>
        <dbReference type="Google" id="ProtNLM"/>
    </source>
</evidence>
<feature type="compositionally biased region" description="Basic and acidic residues" evidence="2">
    <location>
        <begin position="165"/>
        <end position="194"/>
    </location>
</feature>
<feature type="compositionally biased region" description="Basic and acidic residues" evidence="2">
    <location>
        <begin position="315"/>
        <end position="325"/>
    </location>
</feature>
<proteinExistence type="inferred from homology"/>
<feature type="compositionally biased region" description="Low complexity" evidence="2">
    <location>
        <begin position="561"/>
        <end position="585"/>
    </location>
</feature>
<feature type="compositionally biased region" description="Basic and acidic residues" evidence="2">
    <location>
        <begin position="201"/>
        <end position="211"/>
    </location>
</feature>
<feature type="compositionally biased region" description="Low complexity" evidence="2">
    <location>
        <begin position="58"/>
        <end position="75"/>
    </location>
</feature>
<feature type="compositionally biased region" description="Basic residues" evidence="2">
    <location>
        <begin position="1128"/>
        <end position="1137"/>
    </location>
</feature>
<feature type="compositionally biased region" description="Basic and acidic residues" evidence="2">
    <location>
        <begin position="1021"/>
        <end position="1055"/>
    </location>
</feature>
<feature type="compositionally biased region" description="Polar residues" evidence="2">
    <location>
        <begin position="1265"/>
        <end position="1297"/>
    </location>
</feature>
<feature type="compositionally biased region" description="Low complexity" evidence="2">
    <location>
        <begin position="529"/>
        <end position="551"/>
    </location>
</feature>
<dbReference type="OrthoDB" id="6020087at2759"/>
<dbReference type="KEGG" id="scac:106094224"/>
<feature type="region of interest" description="Disordered" evidence="2">
    <location>
        <begin position="1386"/>
        <end position="1409"/>
    </location>
</feature>
<gene>
    <name evidence="3" type="primary">106094224</name>
</gene>
<feature type="region of interest" description="Disordered" evidence="2">
    <location>
        <begin position="451"/>
        <end position="472"/>
    </location>
</feature>
<feature type="region of interest" description="Disordered" evidence="2">
    <location>
        <begin position="1258"/>
        <end position="1308"/>
    </location>
</feature>
<dbReference type="PANTHER" id="PTHR13354:SF11">
    <property type="entry name" value="LYSINE-SPECIFIC DEMETHYLASE 9"/>
    <property type="match status" value="1"/>
</dbReference>
<feature type="compositionally biased region" description="Polar residues" evidence="2">
    <location>
        <begin position="493"/>
        <end position="528"/>
    </location>
</feature>
<evidence type="ECO:0000313" key="3">
    <source>
        <dbReference type="EnsemblMetazoa" id="SCAU014505-PA"/>
    </source>
</evidence>
<dbReference type="Proteomes" id="UP000095300">
    <property type="component" value="Unassembled WGS sequence"/>
</dbReference>
<feature type="compositionally biased region" description="Basic and acidic residues" evidence="2">
    <location>
        <begin position="47"/>
        <end position="57"/>
    </location>
</feature>
<feature type="region of interest" description="Disordered" evidence="2">
    <location>
        <begin position="999"/>
        <end position="1091"/>
    </location>
</feature>
<feature type="region of interest" description="Disordered" evidence="2">
    <location>
        <begin position="1"/>
        <end position="269"/>
    </location>
</feature>
<dbReference type="PANTHER" id="PTHR13354">
    <property type="entry name" value="ROUND SPERMATID BASIC PROTEIN 1"/>
    <property type="match status" value="1"/>
</dbReference>
<dbReference type="GO" id="GO:0005634">
    <property type="term" value="C:nucleus"/>
    <property type="evidence" value="ECO:0007669"/>
    <property type="project" value="InterPro"/>
</dbReference>
<feature type="region of interest" description="Disordered" evidence="2">
    <location>
        <begin position="1105"/>
        <end position="1165"/>
    </location>
</feature>
<feature type="region of interest" description="Disordered" evidence="2">
    <location>
        <begin position="493"/>
        <end position="626"/>
    </location>
</feature>
<comment type="similarity">
    <text evidence="1">Belongs to the round spermatid basic protein 1 family.</text>
</comment>
<dbReference type="STRING" id="35570.A0A1I8Q783"/>
<dbReference type="InterPro" id="IPR026306">
    <property type="entry name" value="RSBN1/Dpy-2/CEP530"/>
</dbReference>
<sequence length="1510" mass="166168">MSNIVETFSSSQQQQPNEEEEQRILQQAKTTTPTVTMNTKINNEKLAGGKDKNEKKLQQQQLQPETGGVVVVDGEVPNKQSQQLISDRQLDPERLTEKSSKDQASLIKTTNSQSEMKVSNSVPKEYGGDDKEKSHKKKKKEKDRDRDRERERDREKGHDSHKKPRDKDKSDREKSTHSSHSKEKSSKSSSDRSSSKSKTHSSSDQHRDGHHQSSGKYKMKNSSSGSSATAKDYSSDKDKPVLTSASSSEASSRRRSSESSRCSQSSGIKVNCLNIMSETEFERRKTTDADNAPIIQECSIIKETDGPTKMENSTENDRAEHKQKDAAVKETQIANNTNANILAPKVELLKELKADTIKPNTELSIKKEESENKTTQDSIICTEQIIKLEEGQSSEIKHLVVIKTPTEVSRQLDFDAVDIKPNEKTLAVAATVAMRNKQEQAALTSKLIENKQEQIPNKQENFPRTPIKMEPNDTPYTPTEIESLMMPSPAIKTQTGAISQASAHGNSHHMQNQNHSTGAVNTVPVTPTTSSSSSSSKSATSSRRSSSGSSSHTHHHHNHKSSSSSSSKHSTSSSSNNNSSSSSSRSSRDRECSRCYKRSKIRRSSIGTQYVPPPPEPNVTRSSRNNCRVPSGLEHLKYGQYFEIEVYPNGGASVVHLYQDEIKDLPPQEMDELVKEFFDVCFAEDEDGYAHHVMGIVHDAARYLPDLLQHMAENYSTLTVKAGVLGRNSDIETCTMAQYYEQVVRNYSQGTFRYGPLHQISLVGKVHEEVGGYFPDLLGRIEENPFLKKTMPWGPYSILQTDPRLSNDGPILWIRSGEQLVPTAELNSKTPLKRQRTRINELRNLQYLPRLSEARETMIEDRTKAHADHVGHGYERITTAAVGILKAVHGGESYTQNRITKDVVAFAAQDFNQLVGTLQLDLHEPPISQCVQWIEDAKLNQLRRDGIRYARIKLCDNDIYFLPRNIIHQFRTVTAVTSVAWHLRLRQYYPGQEVINEKNNPVLAEPPQYKEKQTILPNPISHEDTKKTPCKRNHEGKAKKSEAKKLIDMESRNRLSSESGTDDSSAAPKDDPETPTKKKAAKDEPKIDMRKMVIEHNMINKVVATIASPNKVEKAKKPKADGEADHHKEKKEKRKHKEEHVGGAGSGGSKASKNNQQTPKKAKATVMDTSVASNILVDTATTTASTSSSSSMTAATSTNVAANTSHLTNNKIKLPEPIVPVLPMPLVPPTPFTHREAYVNSLNQKEPEIKIQVQIVSDEPPPITPMSTNNSSSQPPSMGQMNTTMASNATPSQVTALSSPPSPTPAPPNNEMVHVEEALIPTTASMADEVILSSQPQLVVDHEEEVVISEEIVTSTETTLAISAAPPAATMVEAIANTCYLPPLPPMPPLPPTPPTHTPQPPPPPPPSTLATEAVKAIKITKVSTALGTSATTTPSKSHKNATKVYSNPKQLHNRPSTDLLSSIMASMDNSNVNTTQAGNSTSSSTSLLSSSSSSVGYGTPSSSSSSSMH</sequence>
<keyword evidence="4" id="KW-1185">Reference proteome</keyword>
<feature type="compositionally biased region" description="Low complexity" evidence="2">
    <location>
        <begin position="1481"/>
        <end position="1510"/>
    </location>
</feature>
<feature type="region of interest" description="Disordered" evidence="2">
    <location>
        <begin position="282"/>
        <end position="325"/>
    </location>
</feature>
<organism evidence="3 4">
    <name type="scientific">Stomoxys calcitrans</name>
    <name type="common">Stable fly</name>
    <name type="synonym">Conops calcitrans</name>
    <dbReference type="NCBI Taxonomy" id="35570"/>
    <lineage>
        <taxon>Eukaryota</taxon>
        <taxon>Metazoa</taxon>
        <taxon>Ecdysozoa</taxon>
        <taxon>Arthropoda</taxon>
        <taxon>Hexapoda</taxon>
        <taxon>Insecta</taxon>
        <taxon>Pterygota</taxon>
        <taxon>Neoptera</taxon>
        <taxon>Endopterygota</taxon>
        <taxon>Diptera</taxon>
        <taxon>Brachycera</taxon>
        <taxon>Muscomorpha</taxon>
        <taxon>Muscoidea</taxon>
        <taxon>Muscidae</taxon>
        <taxon>Stomoxys</taxon>
    </lineage>
</organism>
<dbReference type="VEuPathDB" id="VectorBase:SCAU014505"/>